<protein>
    <recommendedName>
        <fullName evidence="14">Olfactory receptor</fullName>
    </recommendedName>
</protein>
<keyword evidence="9" id="KW-1015">Disulfide bond</keyword>
<evidence type="ECO:0000313" key="16">
    <source>
        <dbReference type="EMBL" id="KAG9473425.1"/>
    </source>
</evidence>
<evidence type="ECO:0000256" key="12">
    <source>
        <dbReference type="ARBA" id="ARBA00023224"/>
    </source>
</evidence>
<dbReference type="PANTHER" id="PTHR24242:SF253">
    <property type="entry name" value="OLFACTORY RECEPTOR-RELATED"/>
    <property type="match status" value="1"/>
</dbReference>
<dbReference type="Pfam" id="PF13853">
    <property type="entry name" value="7tm_4"/>
    <property type="match status" value="1"/>
</dbReference>
<evidence type="ECO:0000256" key="10">
    <source>
        <dbReference type="ARBA" id="ARBA00023170"/>
    </source>
</evidence>
<dbReference type="EMBL" id="WNTK01000014">
    <property type="protein sequence ID" value="KAG9473425.1"/>
    <property type="molecule type" value="Genomic_DNA"/>
</dbReference>
<keyword evidence="10 13" id="KW-0675">Receptor</keyword>
<proteinExistence type="inferred from homology"/>
<keyword evidence="5 14" id="KW-0552">Olfaction</keyword>
<evidence type="ECO:0000256" key="5">
    <source>
        <dbReference type="ARBA" id="ARBA00022725"/>
    </source>
</evidence>
<gene>
    <name evidence="16" type="ORF">GDO78_013552</name>
</gene>
<dbReference type="GO" id="GO:0004930">
    <property type="term" value="F:G protein-coupled receptor activity"/>
    <property type="evidence" value="ECO:0007669"/>
    <property type="project" value="UniProtKB-KW"/>
</dbReference>
<keyword evidence="8 14" id="KW-0472">Membrane</keyword>
<feature type="transmembrane region" description="Helical" evidence="14">
    <location>
        <begin position="24"/>
        <end position="48"/>
    </location>
</feature>
<dbReference type="SUPFAM" id="SSF81321">
    <property type="entry name" value="Family A G protein-coupled receptor-like"/>
    <property type="match status" value="1"/>
</dbReference>
<dbReference type="PROSITE" id="PS50262">
    <property type="entry name" value="G_PROTEIN_RECEP_F1_2"/>
    <property type="match status" value="1"/>
</dbReference>
<sequence>MENNLTLVVEFFLLGFQGGPSFRIIVFFLLLVVYCGTIYGNLLIITLVSTSKNLHTPMYFFIAQLSISDILLTTNIAPNMFYVLLNDGGTITFAGCITQFYFFDSIEAFECLLLAVMSYDRYVAICNPLRYASIMTSACCMKLVLRSWLIGFSITLLDTITVSMLIFCGSNIIDHFFCDLLPLLKIVCSDTFIVQLEVFLLSIPSIFIPTTIIIYSYVNIVRAILRIRSSAGRQKAFSTCSSHLTVVSIFYWTLFSVYVVPSSGQTLTINKALSLLYTTYTPMINPIIYSLKNKAIKEAACNLINKSIQKVT</sequence>
<evidence type="ECO:0000256" key="4">
    <source>
        <dbReference type="ARBA" id="ARBA00022692"/>
    </source>
</evidence>
<accession>A0A8J6EQS8</accession>
<comment type="caution">
    <text evidence="16">The sequence shown here is derived from an EMBL/GenBank/DDBJ whole genome shotgun (WGS) entry which is preliminary data.</text>
</comment>
<dbReference type="FunFam" id="1.20.1070.10:FF:000010">
    <property type="entry name" value="Olfactory receptor"/>
    <property type="match status" value="1"/>
</dbReference>
<evidence type="ECO:0000259" key="15">
    <source>
        <dbReference type="PROSITE" id="PS50262"/>
    </source>
</evidence>
<feature type="transmembrane region" description="Helical" evidence="14">
    <location>
        <begin position="193"/>
        <end position="215"/>
    </location>
</feature>
<dbReference type="GO" id="GO:0005886">
    <property type="term" value="C:plasma membrane"/>
    <property type="evidence" value="ECO:0007669"/>
    <property type="project" value="UniProtKB-SubCell"/>
</dbReference>
<evidence type="ECO:0000256" key="8">
    <source>
        <dbReference type="ARBA" id="ARBA00023136"/>
    </source>
</evidence>
<dbReference type="PRINTS" id="PR00245">
    <property type="entry name" value="OLFACTORYR"/>
</dbReference>
<keyword evidence="4 13" id="KW-0812">Transmembrane</keyword>
<comment type="similarity">
    <text evidence="13">Belongs to the G-protein coupled receptor 1 family.</text>
</comment>
<evidence type="ECO:0000256" key="1">
    <source>
        <dbReference type="ARBA" id="ARBA00004651"/>
    </source>
</evidence>
<dbReference type="Gene3D" id="1.20.1070.10">
    <property type="entry name" value="Rhodopsin 7-helix transmembrane proteins"/>
    <property type="match status" value="1"/>
</dbReference>
<dbReference type="PROSITE" id="PS00237">
    <property type="entry name" value="G_PROTEIN_RECEP_F1_1"/>
    <property type="match status" value="1"/>
</dbReference>
<evidence type="ECO:0000256" key="13">
    <source>
        <dbReference type="RuleBase" id="RU000688"/>
    </source>
</evidence>
<organism evidence="16 17">
    <name type="scientific">Eleutherodactylus coqui</name>
    <name type="common">Puerto Rican coqui</name>
    <dbReference type="NCBI Taxonomy" id="57060"/>
    <lineage>
        <taxon>Eukaryota</taxon>
        <taxon>Metazoa</taxon>
        <taxon>Chordata</taxon>
        <taxon>Craniata</taxon>
        <taxon>Vertebrata</taxon>
        <taxon>Euteleostomi</taxon>
        <taxon>Amphibia</taxon>
        <taxon>Batrachia</taxon>
        <taxon>Anura</taxon>
        <taxon>Neobatrachia</taxon>
        <taxon>Hyloidea</taxon>
        <taxon>Eleutherodactylidae</taxon>
        <taxon>Eleutherodactylinae</taxon>
        <taxon>Eleutherodactylus</taxon>
        <taxon>Eleutherodactylus</taxon>
    </lineage>
</organism>
<evidence type="ECO:0000256" key="14">
    <source>
        <dbReference type="RuleBase" id="RU363047"/>
    </source>
</evidence>
<name>A0A8J6EQS8_ELECQ</name>
<keyword evidence="12 13" id="KW-0807">Transducer</keyword>
<feature type="transmembrane region" description="Helical" evidence="14">
    <location>
        <begin position="148"/>
        <end position="173"/>
    </location>
</feature>
<evidence type="ECO:0000256" key="9">
    <source>
        <dbReference type="ARBA" id="ARBA00023157"/>
    </source>
</evidence>
<keyword evidence="7 13" id="KW-0297">G-protein coupled receptor</keyword>
<keyword evidence="2 14" id="KW-1003">Cell membrane</keyword>
<keyword evidence="17" id="KW-1185">Reference proteome</keyword>
<reference evidence="16" key="1">
    <citation type="thesis" date="2020" institute="ProQuest LLC" country="789 East Eisenhower Parkway, Ann Arbor, MI, USA">
        <title>Comparative Genomics and Chromosome Evolution.</title>
        <authorList>
            <person name="Mudd A.B."/>
        </authorList>
    </citation>
    <scope>NUCLEOTIDE SEQUENCE</scope>
    <source>
        <strain evidence="16">HN-11 Male</strain>
        <tissue evidence="16">Kidney and liver</tissue>
    </source>
</reference>
<feature type="transmembrane region" description="Helical" evidence="14">
    <location>
        <begin position="272"/>
        <end position="291"/>
    </location>
</feature>
<keyword evidence="11" id="KW-0325">Glycoprotein</keyword>
<dbReference type="Proteomes" id="UP000770717">
    <property type="component" value="Unassembled WGS sequence"/>
</dbReference>
<keyword evidence="3 14" id="KW-0716">Sensory transduction</keyword>
<keyword evidence="6 14" id="KW-1133">Transmembrane helix</keyword>
<dbReference type="InterPro" id="IPR000276">
    <property type="entry name" value="GPCR_Rhodpsn"/>
</dbReference>
<feature type="transmembrane region" description="Helical" evidence="14">
    <location>
        <begin position="236"/>
        <end position="260"/>
    </location>
</feature>
<dbReference type="PRINTS" id="PR00237">
    <property type="entry name" value="GPCRRHODOPSN"/>
</dbReference>
<dbReference type="InterPro" id="IPR000725">
    <property type="entry name" value="Olfact_rcpt"/>
</dbReference>
<evidence type="ECO:0000256" key="6">
    <source>
        <dbReference type="ARBA" id="ARBA00022989"/>
    </source>
</evidence>
<evidence type="ECO:0000256" key="3">
    <source>
        <dbReference type="ARBA" id="ARBA00022606"/>
    </source>
</evidence>
<dbReference type="InterPro" id="IPR017452">
    <property type="entry name" value="GPCR_Rhodpsn_7TM"/>
</dbReference>
<feature type="domain" description="G-protein coupled receptors family 1 profile" evidence="15">
    <location>
        <begin position="40"/>
        <end position="289"/>
    </location>
</feature>
<dbReference type="OrthoDB" id="5967130at2759"/>
<dbReference type="AlphaFoldDB" id="A0A8J6EQS8"/>
<dbReference type="PANTHER" id="PTHR24242">
    <property type="entry name" value="G-PROTEIN COUPLED RECEPTOR"/>
    <property type="match status" value="1"/>
</dbReference>
<comment type="subcellular location">
    <subcellularLocation>
        <location evidence="1 14">Cell membrane</location>
        <topology evidence="1 14">Multi-pass membrane protein</topology>
    </subcellularLocation>
</comment>
<dbReference type="InterPro" id="IPR050939">
    <property type="entry name" value="Olfactory_GPCR1"/>
</dbReference>
<evidence type="ECO:0000313" key="17">
    <source>
        <dbReference type="Proteomes" id="UP000770717"/>
    </source>
</evidence>
<dbReference type="GO" id="GO:0004984">
    <property type="term" value="F:olfactory receptor activity"/>
    <property type="evidence" value="ECO:0007669"/>
    <property type="project" value="InterPro"/>
</dbReference>
<evidence type="ECO:0000256" key="2">
    <source>
        <dbReference type="ARBA" id="ARBA00022475"/>
    </source>
</evidence>
<evidence type="ECO:0000256" key="11">
    <source>
        <dbReference type="ARBA" id="ARBA00023180"/>
    </source>
</evidence>
<evidence type="ECO:0000256" key="7">
    <source>
        <dbReference type="ARBA" id="ARBA00023040"/>
    </source>
</evidence>